<keyword evidence="3" id="KW-1185">Reference proteome</keyword>
<organism evidence="2 3">
    <name type="scientific">Tetrahymena thermophila (strain SB210)</name>
    <dbReference type="NCBI Taxonomy" id="312017"/>
    <lineage>
        <taxon>Eukaryota</taxon>
        <taxon>Sar</taxon>
        <taxon>Alveolata</taxon>
        <taxon>Ciliophora</taxon>
        <taxon>Intramacronucleata</taxon>
        <taxon>Oligohymenophorea</taxon>
        <taxon>Hymenostomatida</taxon>
        <taxon>Tetrahymenina</taxon>
        <taxon>Tetrahymenidae</taxon>
        <taxon>Tetrahymena</taxon>
    </lineage>
</organism>
<reference evidence="3" key="1">
    <citation type="journal article" date="2006" name="PLoS Biol.">
        <title>Macronuclear genome sequence of the ciliate Tetrahymena thermophila, a model eukaryote.</title>
        <authorList>
            <person name="Eisen J.A."/>
            <person name="Coyne R.S."/>
            <person name="Wu M."/>
            <person name="Wu D."/>
            <person name="Thiagarajan M."/>
            <person name="Wortman J.R."/>
            <person name="Badger J.H."/>
            <person name="Ren Q."/>
            <person name="Amedeo P."/>
            <person name="Jones K.M."/>
            <person name="Tallon L.J."/>
            <person name="Delcher A.L."/>
            <person name="Salzberg S.L."/>
            <person name="Silva J.C."/>
            <person name="Haas B.J."/>
            <person name="Majoros W.H."/>
            <person name="Farzad M."/>
            <person name="Carlton J.M."/>
            <person name="Smith R.K. Jr."/>
            <person name="Garg J."/>
            <person name="Pearlman R.E."/>
            <person name="Karrer K.M."/>
            <person name="Sun L."/>
            <person name="Manning G."/>
            <person name="Elde N.C."/>
            <person name="Turkewitz A.P."/>
            <person name="Asai D.J."/>
            <person name="Wilkes D.E."/>
            <person name="Wang Y."/>
            <person name="Cai H."/>
            <person name="Collins K."/>
            <person name="Stewart B.A."/>
            <person name="Lee S.R."/>
            <person name="Wilamowska K."/>
            <person name="Weinberg Z."/>
            <person name="Ruzzo W.L."/>
            <person name="Wloga D."/>
            <person name="Gaertig J."/>
            <person name="Frankel J."/>
            <person name="Tsao C.-C."/>
            <person name="Gorovsky M.A."/>
            <person name="Keeling P.J."/>
            <person name="Waller R.F."/>
            <person name="Patron N.J."/>
            <person name="Cherry J.M."/>
            <person name="Stover N.A."/>
            <person name="Krieger C.J."/>
            <person name="del Toro C."/>
            <person name="Ryder H.F."/>
            <person name="Williamson S.C."/>
            <person name="Barbeau R.A."/>
            <person name="Hamilton E.P."/>
            <person name="Orias E."/>
        </authorList>
    </citation>
    <scope>NUCLEOTIDE SEQUENCE [LARGE SCALE GENOMIC DNA]</scope>
    <source>
        <strain evidence="3">SB210</strain>
    </source>
</reference>
<dbReference type="Proteomes" id="UP000009168">
    <property type="component" value="Unassembled WGS sequence"/>
</dbReference>
<dbReference type="AlphaFoldDB" id="W7XAL7"/>
<dbReference type="KEGG" id="tet:TTHERM_000590529"/>
<protein>
    <submittedName>
        <fullName evidence="2">Transmembrane protein, putative</fullName>
    </submittedName>
</protein>
<evidence type="ECO:0000313" key="3">
    <source>
        <dbReference type="Proteomes" id="UP000009168"/>
    </source>
</evidence>
<gene>
    <name evidence="2" type="ORF">TTHERM_000590529</name>
</gene>
<name>W7XAL7_TETTS</name>
<dbReference type="EMBL" id="GG662637">
    <property type="protein sequence ID" value="EWS73458.1"/>
    <property type="molecule type" value="Genomic_DNA"/>
</dbReference>
<keyword evidence="1" id="KW-1133">Transmembrane helix</keyword>
<dbReference type="GeneID" id="24439744"/>
<sequence length="201" mass="23639">MYLNIELMLNQLNKQINQLINRKYISSVFIFCFGYSIYNNIEVFIISLDQILERVVCNTYSKQQMNFNEQLAQIHYFISNFYYSFNNFSYLLSSCCGYISINTSFLKFFCAFFALFFSIFSEILHNQGSSRNQYKEPEPSYKVSSILLTFENSQEIPINYLTLFNLAGDNIRAFQGLNLTFIKAILHAFISNQSFTSNQRF</sequence>
<proteinExistence type="predicted"/>
<evidence type="ECO:0000256" key="1">
    <source>
        <dbReference type="SAM" id="Phobius"/>
    </source>
</evidence>
<evidence type="ECO:0000313" key="2">
    <source>
        <dbReference type="EMBL" id="EWS73458.1"/>
    </source>
</evidence>
<dbReference type="RefSeq" id="XP_012654029.1">
    <property type="nucleotide sequence ID" value="XM_012798575.1"/>
</dbReference>
<keyword evidence="1" id="KW-0472">Membrane</keyword>
<keyword evidence="1 2" id="KW-0812">Transmembrane</keyword>
<dbReference type="InParanoid" id="W7XAL7"/>
<accession>W7XAL7</accession>
<feature type="transmembrane region" description="Helical" evidence="1">
    <location>
        <begin position="105"/>
        <end position="125"/>
    </location>
</feature>